<dbReference type="InterPro" id="IPR035595">
    <property type="entry name" value="UDP_glycos_trans_CS"/>
</dbReference>
<keyword evidence="4 6" id="KW-0808">Transferase</keyword>
<organism evidence="10 11">
    <name type="scientific">Globodera rostochiensis</name>
    <name type="common">Golden nematode worm</name>
    <name type="synonym">Heterodera rostochiensis</name>
    <dbReference type="NCBI Taxonomy" id="31243"/>
    <lineage>
        <taxon>Eukaryota</taxon>
        <taxon>Metazoa</taxon>
        <taxon>Ecdysozoa</taxon>
        <taxon>Nematoda</taxon>
        <taxon>Chromadorea</taxon>
        <taxon>Rhabditida</taxon>
        <taxon>Tylenchina</taxon>
        <taxon>Tylenchomorpha</taxon>
        <taxon>Tylenchoidea</taxon>
        <taxon>Heteroderidae</taxon>
        <taxon>Heteroderinae</taxon>
        <taxon>Globodera</taxon>
    </lineage>
</organism>
<feature type="chain" id="PRO_5038115474" description="glucuronosyltransferase" evidence="9">
    <location>
        <begin position="24"/>
        <end position="555"/>
    </location>
</feature>
<dbReference type="PANTHER" id="PTHR48043">
    <property type="entry name" value="EG:EG0003.4 PROTEIN-RELATED"/>
    <property type="match status" value="1"/>
</dbReference>
<evidence type="ECO:0000256" key="5">
    <source>
        <dbReference type="ARBA" id="ARBA00047475"/>
    </source>
</evidence>
<protein>
    <recommendedName>
        <fullName evidence="2">glucuronosyltransferase</fullName>
        <ecNumber evidence="2">2.4.1.17</ecNumber>
    </recommendedName>
</protein>
<feature type="region of interest" description="Disordered" evidence="8">
    <location>
        <begin position="23"/>
        <end position="72"/>
    </location>
</feature>
<dbReference type="SUPFAM" id="SSF53756">
    <property type="entry name" value="UDP-Glycosyltransferase/glycogen phosphorylase"/>
    <property type="match status" value="1"/>
</dbReference>
<feature type="compositionally biased region" description="Polar residues" evidence="8">
    <location>
        <begin position="30"/>
        <end position="39"/>
    </location>
</feature>
<evidence type="ECO:0000256" key="2">
    <source>
        <dbReference type="ARBA" id="ARBA00012544"/>
    </source>
</evidence>
<keyword evidence="9" id="KW-0732">Signal</keyword>
<evidence type="ECO:0000256" key="6">
    <source>
        <dbReference type="RuleBase" id="RU003718"/>
    </source>
</evidence>
<comment type="catalytic activity">
    <reaction evidence="5">
        <text>glucuronate acceptor + UDP-alpha-D-glucuronate = acceptor beta-D-glucuronoside + UDP + H(+)</text>
        <dbReference type="Rhea" id="RHEA:21032"/>
        <dbReference type="ChEBI" id="CHEBI:15378"/>
        <dbReference type="ChEBI" id="CHEBI:58052"/>
        <dbReference type="ChEBI" id="CHEBI:58223"/>
        <dbReference type="ChEBI" id="CHEBI:132367"/>
        <dbReference type="ChEBI" id="CHEBI:132368"/>
        <dbReference type="EC" id="2.4.1.17"/>
    </reaction>
</comment>
<feature type="compositionally biased region" description="Polar residues" evidence="8">
    <location>
        <begin position="46"/>
        <end position="66"/>
    </location>
</feature>
<evidence type="ECO:0000256" key="3">
    <source>
        <dbReference type="ARBA" id="ARBA00022676"/>
    </source>
</evidence>
<dbReference type="Proteomes" id="UP000887572">
    <property type="component" value="Unplaced"/>
</dbReference>
<keyword evidence="10" id="KW-1185">Reference proteome</keyword>
<dbReference type="InterPro" id="IPR002213">
    <property type="entry name" value="UDP_glucos_trans"/>
</dbReference>
<evidence type="ECO:0000256" key="7">
    <source>
        <dbReference type="SAM" id="Coils"/>
    </source>
</evidence>
<feature type="coiled-coil region" evidence="7">
    <location>
        <begin position="507"/>
        <end position="534"/>
    </location>
</feature>
<dbReference type="AlphaFoldDB" id="A0A914HJY3"/>
<dbReference type="PANTHER" id="PTHR48043:SF22">
    <property type="entry name" value="GLUCURONOSYLTRANSFERASE"/>
    <property type="match status" value="1"/>
</dbReference>
<accession>A0A914HJY3</accession>
<evidence type="ECO:0000313" key="11">
    <source>
        <dbReference type="WBParaSite" id="Gr19_v10_g1812.t1"/>
    </source>
</evidence>
<keyword evidence="7" id="KW-0175">Coiled coil</keyword>
<keyword evidence="3 6" id="KW-0328">Glycosyltransferase</keyword>
<evidence type="ECO:0000313" key="10">
    <source>
        <dbReference type="Proteomes" id="UP000887572"/>
    </source>
</evidence>
<evidence type="ECO:0000256" key="1">
    <source>
        <dbReference type="ARBA" id="ARBA00009995"/>
    </source>
</evidence>
<comment type="similarity">
    <text evidence="1 6">Belongs to the UDP-glycosyltransferase family.</text>
</comment>
<dbReference type="PROSITE" id="PS00375">
    <property type="entry name" value="UDPGT"/>
    <property type="match status" value="1"/>
</dbReference>
<evidence type="ECO:0000256" key="8">
    <source>
        <dbReference type="SAM" id="MobiDB-lite"/>
    </source>
</evidence>
<feature type="signal peptide" evidence="9">
    <location>
        <begin position="1"/>
        <end position="23"/>
    </location>
</feature>
<dbReference type="Gene3D" id="3.40.50.2000">
    <property type="entry name" value="Glycogen Phosphorylase B"/>
    <property type="match status" value="1"/>
</dbReference>
<dbReference type="CDD" id="cd03784">
    <property type="entry name" value="GT1_Gtf-like"/>
    <property type="match status" value="1"/>
</dbReference>
<reference evidence="11" key="1">
    <citation type="submission" date="2022-11" db="UniProtKB">
        <authorList>
            <consortium name="WormBaseParasite"/>
        </authorList>
    </citation>
    <scope>IDENTIFICATION</scope>
</reference>
<evidence type="ECO:0000256" key="9">
    <source>
        <dbReference type="SAM" id="SignalP"/>
    </source>
</evidence>
<evidence type="ECO:0000256" key="4">
    <source>
        <dbReference type="ARBA" id="ARBA00022679"/>
    </source>
</evidence>
<sequence length="555" mass="63126">MRNILFLTVVCLILLASILETDATPKRSPNKPTSPSSTAQKEHSQKATLPKNSNITTETVGTSSPGNAEPVIEPFLDTSPKLRVFLMTYRTQIMESHYMLHRKLAELLAADTENVEIVLLLVYTNNKCANQSNEEPPEFDGRLLVWTCINPAIFGGSNWTVWNDITKAFLPNANRSSSTQLEFLIKYPDLIKQLQEFEFNVGVIETYSEDHSFSVLRTSPTIAQWKDFGYDKIVGAMPGKDLARIGDHKFATENAIKENPNYFRKLNEFYIASVEGSTKLLRQKYFDALDQGILSKQNFADFFLHENIAEWDMKDRMDLYFTNIQPFYDFPIVEQEIERERNNRVNFIGGITMPKGKAPNLSPDTKQIFESAKDGVVLLNFGSGVGMEDDNTRAVPVKNIMVDVFKQYPQMNFIIKWGKRPPNSTVEQYNKLSENVYAKSWLEQAAILGGGLKLFITHGGLNSVNEAIKFGVPMILFPFFGDQYNCAEALAARGVAKVLDIRSKTLMKDFVEALDEMLNKYSEYKQKMNELCNKMNSAEPAKEFMEKFRQLRKSL</sequence>
<dbReference type="EC" id="2.4.1.17" evidence="2"/>
<name>A0A914HJY3_GLORO</name>
<dbReference type="GO" id="GO:0015020">
    <property type="term" value="F:glucuronosyltransferase activity"/>
    <property type="evidence" value="ECO:0007669"/>
    <property type="project" value="UniProtKB-EC"/>
</dbReference>
<dbReference type="InterPro" id="IPR050271">
    <property type="entry name" value="UDP-glycosyltransferase"/>
</dbReference>
<dbReference type="Pfam" id="PF00201">
    <property type="entry name" value="UDPGT"/>
    <property type="match status" value="1"/>
</dbReference>
<dbReference type="WBParaSite" id="Gr19_v10_g1812.t1">
    <property type="protein sequence ID" value="Gr19_v10_g1812.t1"/>
    <property type="gene ID" value="Gr19_v10_g1812"/>
</dbReference>
<proteinExistence type="inferred from homology"/>